<evidence type="ECO:0000313" key="5">
    <source>
        <dbReference type="EMBL" id="MDK9496638.1"/>
    </source>
</evidence>
<name>A0ABT7GST4_9ACTN</name>
<keyword evidence="3" id="KW-0732">Signal</keyword>
<organism evidence="5 6">
    <name type="scientific">Streptomyces katrae</name>
    <dbReference type="NCBI Taxonomy" id="68223"/>
    <lineage>
        <taxon>Bacteria</taxon>
        <taxon>Bacillati</taxon>
        <taxon>Actinomycetota</taxon>
        <taxon>Actinomycetes</taxon>
        <taxon>Kitasatosporales</taxon>
        <taxon>Streptomycetaceae</taxon>
        <taxon>Streptomyces</taxon>
    </lineage>
</organism>
<keyword evidence="2" id="KW-1133">Transmembrane helix</keyword>
<dbReference type="Gene3D" id="2.60.40.10">
    <property type="entry name" value="Immunoglobulins"/>
    <property type="match status" value="1"/>
</dbReference>
<reference evidence="5 6" key="1">
    <citation type="submission" date="2023-05" db="EMBL/GenBank/DDBJ databases">
        <title>Sequencing and Assembly of Streptomyces sp. NP73.</title>
        <authorList>
            <person name="Konwar A.N."/>
            <person name="Saikia K."/>
            <person name="Thakur D."/>
        </authorList>
    </citation>
    <scope>NUCLEOTIDE SEQUENCE [LARGE SCALE GENOMIC DNA]</scope>
    <source>
        <strain evidence="5 6">NP73</strain>
    </source>
</reference>
<feature type="region of interest" description="Disordered" evidence="1">
    <location>
        <begin position="261"/>
        <end position="372"/>
    </location>
</feature>
<dbReference type="InterPro" id="IPR013783">
    <property type="entry name" value="Ig-like_fold"/>
</dbReference>
<evidence type="ECO:0000313" key="6">
    <source>
        <dbReference type="Proteomes" id="UP001223390"/>
    </source>
</evidence>
<feature type="transmembrane region" description="Helical" evidence="2">
    <location>
        <begin position="379"/>
        <end position="398"/>
    </location>
</feature>
<dbReference type="PANTHER" id="PTHR34819">
    <property type="entry name" value="LARGE CYSTEINE-RICH PERIPLASMIC PROTEIN OMCB"/>
    <property type="match status" value="1"/>
</dbReference>
<proteinExistence type="predicted"/>
<feature type="signal peptide" evidence="3">
    <location>
        <begin position="1"/>
        <end position="29"/>
    </location>
</feature>
<evidence type="ECO:0000256" key="2">
    <source>
        <dbReference type="SAM" id="Phobius"/>
    </source>
</evidence>
<evidence type="ECO:0000259" key="4">
    <source>
        <dbReference type="Pfam" id="PF01345"/>
    </source>
</evidence>
<accession>A0ABT7GST4</accession>
<protein>
    <submittedName>
        <fullName evidence="5">DUF11 domain-containing protein</fullName>
    </submittedName>
</protein>
<dbReference type="Proteomes" id="UP001223390">
    <property type="component" value="Unassembled WGS sequence"/>
</dbReference>
<feature type="compositionally biased region" description="Basic and acidic residues" evidence="1">
    <location>
        <begin position="311"/>
        <end position="362"/>
    </location>
</feature>
<evidence type="ECO:0000256" key="1">
    <source>
        <dbReference type="SAM" id="MobiDB-lite"/>
    </source>
</evidence>
<dbReference type="PANTHER" id="PTHR34819:SF3">
    <property type="entry name" value="CELL SURFACE PROTEIN"/>
    <property type="match status" value="1"/>
</dbReference>
<feature type="chain" id="PRO_5046312859" evidence="3">
    <location>
        <begin position="30"/>
        <end position="407"/>
    </location>
</feature>
<dbReference type="EMBL" id="JASITI010000013">
    <property type="protein sequence ID" value="MDK9496638.1"/>
    <property type="molecule type" value="Genomic_DNA"/>
</dbReference>
<sequence length="407" mass="42253">MGPTWRTGRVNLCAAAAAAFLCGAAPAVAASDAAPADLAVTAAVRPQQGTRATETYDYLVTVTNHGPSTARQVTVTDRLPAALEFLASRDGCAATAAGRTVVCGPLPTLAVGASHTWVITVRLAPGYRGEGGDIVNEASVDAATKDPRPANNATSLTGLVLPPSALLADLSLTKTAVLAEGREDVRPGEKFTYLISVRNAGPATARQVAVTDRLPDSLALLSSPDDCASAPGEEPLVRCPALDRLPAGATAEFRLTVRALTGEEDRANPPGRRCTPIENTARVTSAVRDPDPSDNANAPGTTGPDGGRLCLVHDTRPGRDDHGNEHAHDHDHPGKPDPHEAEEPDHGRPAQQAHADRPDHPGPADPGELADCGTRLPRWLAWASAALLASGAALRGAALRVTARRRR</sequence>
<feature type="domain" description="DUF11" evidence="4">
    <location>
        <begin position="37"/>
        <end position="157"/>
    </location>
</feature>
<dbReference type="InterPro" id="IPR051172">
    <property type="entry name" value="Chlamydia_OmcB"/>
</dbReference>
<keyword evidence="2" id="KW-0472">Membrane</keyword>
<dbReference type="NCBIfam" id="TIGR01451">
    <property type="entry name" value="B_ant_repeat"/>
    <property type="match status" value="2"/>
</dbReference>
<dbReference type="RefSeq" id="WP_285342203.1">
    <property type="nucleotide sequence ID" value="NZ_JASITI010000013.1"/>
</dbReference>
<dbReference type="InterPro" id="IPR047589">
    <property type="entry name" value="DUF11_rpt"/>
</dbReference>
<keyword evidence="2" id="KW-0812">Transmembrane</keyword>
<gene>
    <name evidence="5" type="ORF">QEZ40_001221</name>
</gene>
<feature type="domain" description="DUF11" evidence="4">
    <location>
        <begin position="169"/>
        <end position="297"/>
    </location>
</feature>
<dbReference type="InterPro" id="IPR001434">
    <property type="entry name" value="OmcB-like_DUF11"/>
</dbReference>
<dbReference type="Pfam" id="PF01345">
    <property type="entry name" value="DUF11"/>
    <property type="match status" value="2"/>
</dbReference>
<evidence type="ECO:0000256" key="3">
    <source>
        <dbReference type="SAM" id="SignalP"/>
    </source>
</evidence>
<comment type="caution">
    <text evidence="5">The sequence shown here is derived from an EMBL/GenBank/DDBJ whole genome shotgun (WGS) entry which is preliminary data.</text>
</comment>
<keyword evidence="6" id="KW-1185">Reference proteome</keyword>